<protein>
    <recommendedName>
        <fullName evidence="3">Leucine-rich repeat-containing protein</fullName>
    </recommendedName>
</protein>
<dbReference type="SUPFAM" id="SSF52047">
    <property type="entry name" value="RNI-like"/>
    <property type="match status" value="1"/>
</dbReference>
<gene>
    <name evidence="1" type="ORF">CWI39_2481p0010</name>
</gene>
<accession>A0A4Q9KU26</accession>
<organism evidence="1 2">
    <name type="scientific">Hamiltosporidium magnivora</name>
    <dbReference type="NCBI Taxonomy" id="148818"/>
    <lineage>
        <taxon>Eukaryota</taxon>
        <taxon>Fungi</taxon>
        <taxon>Fungi incertae sedis</taxon>
        <taxon>Microsporidia</taxon>
        <taxon>Dubosqiidae</taxon>
        <taxon>Hamiltosporidium</taxon>
    </lineage>
</organism>
<dbReference type="InterPro" id="IPR032675">
    <property type="entry name" value="LRR_dom_sf"/>
</dbReference>
<sequence>MQTLALSKCSVNSAVMESLKEFTHLKTLKLCDLTQGLKFSSDRKYLFEYSLISIDISNSEFIQGDITIFLKQFKCLKKLRISNSKHKKEILELIAVDSNFFSLEELDITENIFSVYELDRLSQMKNLKCLLITLDDSIYKDFVSQMGKMYFENMNKLVFINTDINKEIFQLILEQTSLIDLSFKNSKLTNDFFPISIPVSLEKLKHIYFINTTISTEIKRKLMCLKFYDITVSFQ</sequence>
<proteinExistence type="predicted"/>
<reference evidence="1 2" key="1">
    <citation type="submission" date="2017-12" db="EMBL/GenBank/DDBJ databases">
        <authorList>
            <person name="Pombert J.-F."/>
            <person name="Haag K.L."/>
            <person name="Ebert D."/>
        </authorList>
    </citation>
    <scope>NUCLEOTIDE SEQUENCE [LARGE SCALE GENOMIC DNA]</scope>
    <source>
        <strain evidence="1">IL-BN-2</strain>
    </source>
</reference>
<evidence type="ECO:0008006" key="3">
    <source>
        <dbReference type="Google" id="ProtNLM"/>
    </source>
</evidence>
<dbReference type="Gene3D" id="3.80.10.10">
    <property type="entry name" value="Ribonuclease Inhibitor"/>
    <property type="match status" value="1"/>
</dbReference>
<evidence type="ECO:0000313" key="2">
    <source>
        <dbReference type="Proteomes" id="UP000293045"/>
    </source>
</evidence>
<evidence type="ECO:0000313" key="1">
    <source>
        <dbReference type="EMBL" id="TBT98327.1"/>
    </source>
</evidence>
<dbReference type="AlphaFoldDB" id="A0A4Q9KU26"/>
<dbReference type="VEuPathDB" id="MicrosporidiaDB:CWI39_2481p0010"/>
<comment type="caution">
    <text evidence="1">The sequence shown here is derived from an EMBL/GenBank/DDBJ whole genome shotgun (WGS) entry which is preliminary data.</text>
</comment>
<name>A0A4Q9KU26_9MICR</name>
<dbReference type="VEuPathDB" id="MicrosporidiaDB:CWI36_1350p0010"/>
<dbReference type="EMBL" id="PIXR01002481">
    <property type="protein sequence ID" value="TBT98327.1"/>
    <property type="molecule type" value="Genomic_DNA"/>
</dbReference>
<dbReference type="Proteomes" id="UP000293045">
    <property type="component" value="Unassembled WGS sequence"/>
</dbReference>